<evidence type="ECO:0000313" key="1">
    <source>
        <dbReference type="EMBL" id="NME71893.1"/>
    </source>
</evidence>
<organism evidence="1 2">
    <name type="scientific">Flammeovirga aprica JL-4</name>
    <dbReference type="NCBI Taxonomy" id="694437"/>
    <lineage>
        <taxon>Bacteria</taxon>
        <taxon>Pseudomonadati</taxon>
        <taxon>Bacteroidota</taxon>
        <taxon>Cytophagia</taxon>
        <taxon>Cytophagales</taxon>
        <taxon>Flammeovirgaceae</taxon>
        <taxon>Flammeovirga</taxon>
    </lineage>
</organism>
<dbReference type="EMBL" id="JABANE010000120">
    <property type="protein sequence ID" value="NME71893.1"/>
    <property type="molecule type" value="Genomic_DNA"/>
</dbReference>
<keyword evidence="2" id="KW-1185">Reference proteome</keyword>
<dbReference type="AlphaFoldDB" id="A0A7X9XCM8"/>
<sequence>MSFHGLLVSEKFYSICERFDSHQVQFVDIIGDENLKGYKFMFFNGDLTTKIDYRKTNFILCENMLDEFEVLNENLEPNRENIIDIYKKVCSVSVFKEVIPKNGFSFIGSFDINKYSIFRIGHYDKNYYFSEKVVKALKAENITGITFVESVNFSPFTHC</sequence>
<reference evidence="1 2" key="1">
    <citation type="submission" date="2020-04" db="EMBL/GenBank/DDBJ databases">
        <title>Flammeovirga sp. SR4, a novel species isolated from seawater.</title>
        <authorList>
            <person name="Wang X."/>
        </authorList>
    </citation>
    <scope>NUCLEOTIDE SEQUENCE [LARGE SCALE GENOMIC DNA]</scope>
    <source>
        <strain evidence="1 2">ATCC 23126</strain>
    </source>
</reference>
<dbReference type="RefSeq" id="WP_169660093.1">
    <property type="nucleotide sequence ID" value="NZ_JABANE010000120.1"/>
</dbReference>
<comment type="caution">
    <text evidence="1">The sequence shown here is derived from an EMBL/GenBank/DDBJ whole genome shotgun (WGS) entry which is preliminary data.</text>
</comment>
<proteinExistence type="predicted"/>
<evidence type="ECO:0000313" key="2">
    <source>
        <dbReference type="Proteomes" id="UP000576082"/>
    </source>
</evidence>
<dbReference type="Proteomes" id="UP000576082">
    <property type="component" value="Unassembled WGS sequence"/>
</dbReference>
<gene>
    <name evidence="1" type="ORF">HHU12_28260</name>
</gene>
<name>A0A7X9XCM8_9BACT</name>
<accession>A0A7X9XCM8</accession>
<protein>
    <submittedName>
        <fullName evidence="1">Uncharacterized protein</fullName>
    </submittedName>
</protein>